<keyword evidence="3" id="KW-1185">Reference proteome</keyword>
<evidence type="ECO:0000313" key="2">
    <source>
        <dbReference type="EMBL" id="PTX41440.1"/>
    </source>
</evidence>
<dbReference type="EMBL" id="QBKQ01000005">
    <property type="protein sequence ID" value="PTX41440.1"/>
    <property type="molecule type" value="Genomic_DNA"/>
</dbReference>
<feature type="chain" id="PRO_5015468793" evidence="1">
    <location>
        <begin position="22"/>
        <end position="267"/>
    </location>
</feature>
<keyword evidence="1" id="KW-0732">Signal</keyword>
<gene>
    <name evidence="2" type="ORF">C8P64_3240</name>
</gene>
<dbReference type="PROSITE" id="PS51257">
    <property type="entry name" value="PROKAR_LIPOPROTEIN"/>
    <property type="match status" value="1"/>
</dbReference>
<reference evidence="2 3" key="1">
    <citation type="submission" date="2018-04" db="EMBL/GenBank/DDBJ databases">
        <title>Genomic Encyclopedia of Archaeal and Bacterial Type Strains, Phase II (KMG-II): from individual species to whole genera.</title>
        <authorList>
            <person name="Goeker M."/>
        </authorList>
    </citation>
    <scope>NUCLEOTIDE SEQUENCE [LARGE SCALE GENOMIC DNA]</scope>
    <source>
        <strain evidence="2 3">DSM 23082</strain>
    </source>
</reference>
<feature type="signal peptide" evidence="1">
    <location>
        <begin position="1"/>
        <end position="21"/>
    </location>
</feature>
<sequence>MKRLLLLIALFGMLSCSSDSSEIIENEPEINFEVTLTPSAEFALVDKPFSIKVSSNFQIHEIKQIFENGSVSVGGDGESGAIDSQFETLHYQLPNTGLEKMNYVFTDINGKQVTKSIDVTVNRGDAVQITGLKINSFYNIHGTYDEQYAENDPERLADIIFAINKAFSWNFTNEDSNKGRWFVSEIYPNEEKLEFDLRDEQLFIAPYANFEVGIGDHDEGGIGSDLARDASGMTVNLYPLQSEKPSEVHIIKEDADVDITIFLEWPE</sequence>
<dbReference type="AlphaFoldDB" id="A0A2T6AC95"/>
<organism evidence="2 3">
    <name type="scientific">Christiangramia gaetbulicola</name>
    <dbReference type="NCBI Taxonomy" id="703340"/>
    <lineage>
        <taxon>Bacteria</taxon>
        <taxon>Pseudomonadati</taxon>
        <taxon>Bacteroidota</taxon>
        <taxon>Flavobacteriia</taxon>
        <taxon>Flavobacteriales</taxon>
        <taxon>Flavobacteriaceae</taxon>
        <taxon>Christiangramia</taxon>
    </lineage>
</organism>
<dbReference type="Proteomes" id="UP000244174">
    <property type="component" value="Unassembled WGS sequence"/>
</dbReference>
<dbReference type="RefSeq" id="WP_108173110.1">
    <property type="nucleotide sequence ID" value="NZ_QBKQ01000005.1"/>
</dbReference>
<proteinExistence type="predicted"/>
<name>A0A2T6AC95_9FLAO</name>
<accession>A0A2T6AC95</accession>
<dbReference type="OrthoDB" id="1425378at2"/>
<protein>
    <submittedName>
        <fullName evidence="2">Uncharacterized protein</fullName>
    </submittedName>
</protein>
<comment type="caution">
    <text evidence="2">The sequence shown here is derived from an EMBL/GenBank/DDBJ whole genome shotgun (WGS) entry which is preliminary data.</text>
</comment>
<evidence type="ECO:0000256" key="1">
    <source>
        <dbReference type="SAM" id="SignalP"/>
    </source>
</evidence>
<evidence type="ECO:0000313" key="3">
    <source>
        <dbReference type="Proteomes" id="UP000244174"/>
    </source>
</evidence>